<accession>A0A504YUR5</accession>
<evidence type="ECO:0000313" key="1">
    <source>
        <dbReference type="EMBL" id="TPP65244.1"/>
    </source>
</evidence>
<dbReference type="AlphaFoldDB" id="A0A504YUR5"/>
<evidence type="ECO:0000313" key="2">
    <source>
        <dbReference type="Proteomes" id="UP000316759"/>
    </source>
</evidence>
<organism evidence="1 2">
    <name type="scientific">Fasciola gigantica</name>
    <name type="common">Giant liver fluke</name>
    <dbReference type="NCBI Taxonomy" id="46835"/>
    <lineage>
        <taxon>Eukaryota</taxon>
        <taxon>Metazoa</taxon>
        <taxon>Spiralia</taxon>
        <taxon>Lophotrochozoa</taxon>
        <taxon>Platyhelminthes</taxon>
        <taxon>Trematoda</taxon>
        <taxon>Digenea</taxon>
        <taxon>Plagiorchiida</taxon>
        <taxon>Echinostomata</taxon>
        <taxon>Echinostomatoidea</taxon>
        <taxon>Fasciolidae</taxon>
        <taxon>Fasciola</taxon>
    </lineage>
</organism>
<proteinExistence type="predicted"/>
<dbReference type="EMBL" id="SUNJ01003458">
    <property type="protein sequence ID" value="TPP65244.1"/>
    <property type="molecule type" value="Genomic_DNA"/>
</dbReference>
<dbReference type="Proteomes" id="UP000316759">
    <property type="component" value="Unassembled WGS sequence"/>
</dbReference>
<name>A0A504YUR5_FASGI</name>
<sequence>MHKKQKSIYKSVSRDIMALHTIRIQVFYTYQRGVVFSHYASSKLQVRFNRAMNEAVSATNKLLTSLQELKHNLSVA</sequence>
<comment type="caution">
    <text evidence="1">The sequence shown here is derived from an EMBL/GenBank/DDBJ whole genome shotgun (WGS) entry which is preliminary data.</text>
</comment>
<protein>
    <submittedName>
        <fullName evidence="1">Uncharacterized protein</fullName>
    </submittedName>
</protein>
<reference evidence="1 2" key="1">
    <citation type="submission" date="2019-04" db="EMBL/GenBank/DDBJ databases">
        <title>Annotation for the trematode Fasciola gigantica.</title>
        <authorList>
            <person name="Choi Y.-J."/>
        </authorList>
    </citation>
    <scope>NUCLEOTIDE SEQUENCE [LARGE SCALE GENOMIC DNA]</scope>
    <source>
        <strain evidence="1">Uganda_cow_1</strain>
    </source>
</reference>
<gene>
    <name evidence="1" type="ORF">FGIG_01398</name>
</gene>
<keyword evidence="2" id="KW-1185">Reference proteome</keyword>